<feature type="transmembrane region" description="Helical" evidence="1">
    <location>
        <begin position="12"/>
        <end position="39"/>
    </location>
</feature>
<feature type="transmembrane region" description="Helical" evidence="1">
    <location>
        <begin position="91"/>
        <end position="109"/>
    </location>
</feature>
<evidence type="ECO:0000256" key="1">
    <source>
        <dbReference type="SAM" id="Phobius"/>
    </source>
</evidence>
<keyword evidence="1" id="KW-0812">Transmembrane</keyword>
<keyword evidence="1" id="KW-1133">Transmembrane helix</keyword>
<reference evidence="2" key="1">
    <citation type="journal article" date="2014" name="Int. J. Syst. Evol. Microbiol.">
        <title>Complete genome sequence of Corynebacterium casei LMG S-19264T (=DSM 44701T), isolated from a smear-ripened cheese.</title>
        <authorList>
            <consortium name="US DOE Joint Genome Institute (JGI-PGF)"/>
            <person name="Walter F."/>
            <person name="Albersmeier A."/>
            <person name="Kalinowski J."/>
            <person name="Ruckert C."/>
        </authorList>
    </citation>
    <scope>NUCLEOTIDE SEQUENCE</scope>
    <source>
        <strain evidence="2">CGMCC 1.15448</strain>
    </source>
</reference>
<dbReference type="RefSeq" id="WP_188938062.1">
    <property type="nucleotide sequence ID" value="NZ_BMJC01000008.1"/>
</dbReference>
<proteinExistence type="predicted"/>
<name>A0A8J2UJC4_9BACT</name>
<dbReference type="AlphaFoldDB" id="A0A8J2UJC4"/>
<gene>
    <name evidence="2" type="ORF">GCM10011511_56250</name>
</gene>
<keyword evidence="1" id="KW-0472">Membrane</keyword>
<protein>
    <submittedName>
        <fullName evidence="2">Uncharacterized protein</fullName>
    </submittedName>
</protein>
<evidence type="ECO:0000313" key="2">
    <source>
        <dbReference type="EMBL" id="GGB25053.1"/>
    </source>
</evidence>
<dbReference type="EMBL" id="BMJC01000008">
    <property type="protein sequence ID" value="GGB25053.1"/>
    <property type="molecule type" value="Genomic_DNA"/>
</dbReference>
<comment type="caution">
    <text evidence="2">The sequence shown here is derived from an EMBL/GenBank/DDBJ whole genome shotgun (WGS) entry which is preliminary data.</text>
</comment>
<keyword evidence="3" id="KW-1185">Reference proteome</keyword>
<dbReference type="Proteomes" id="UP000607559">
    <property type="component" value="Unassembled WGS sequence"/>
</dbReference>
<reference evidence="2" key="2">
    <citation type="submission" date="2020-09" db="EMBL/GenBank/DDBJ databases">
        <authorList>
            <person name="Sun Q."/>
            <person name="Zhou Y."/>
        </authorList>
    </citation>
    <scope>NUCLEOTIDE SEQUENCE</scope>
    <source>
        <strain evidence="2">CGMCC 1.15448</strain>
    </source>
</reference>
<feature type="transmembrane region" description="Helical" evidence="1">
    <location>
        <begin position="121"/>
        <end position="137"/>
    </location>
</feature>
<sequence>MTRKNSVVLSVIRYILYTILLMVIETIICIVCFEGELLIPPRRVDSWHLGNAVRDALQINMVRFMFYYAIYFVPFYLFMRLVKWKRRTLQAAVANCGLYVAISLVYSVLLPDTFDYFSSDFFYILVAATFLSPLLLGRKVAGF</sequence>
<feature type="transmembrane region" description="Helical" evidence="1">
    <location>
        <begin position="59"/>
        <end position="79"/>
    </location>
</feature>
<evidence type="ECO:0000313" key="3">
    <source>
        <dbReference type="Proteomes" id="UP000607559"/>
    </source>
</evidence>
<accession>A0A8J2UJC4</accession>
<organism evidence="2 3">
    <name type="scientific">Puia dinghuensis</name>
    <dbReference type="NCBI Taxonomy" id="1792502"/>
    <lineage>
        <taxon>Bacteria</taxon>
        <taxon>Pseudomonadati</taxon>
        <taxon>Bacteroidota</taxon>
        <taxon>Chitinophagia</taxon>
        <taxon>Chitinophagales</taxon>
        <taxon>Chitinophagaceae</taxon>
        <taxon>Puia</taxon>
    </lineage>
</organism>